<proteinExistence type="inferred from homology"/>
<dbReference type="SUPFAM" id="SSF56317">
    <property type="entry name" value="Carbon-nitrogen hydrolase"/>
    <property type="match status" value="1"/>
</dbReference>
<evidence type="ECO:0000256" key="7">
    <source>
        <dbReference type="ARBA" id="ARBA00023136"/>
    </source>
</evidence>
<dbReference type="GO" id="GO:0005886">
    <property type="term" value="C:plasma membrane"/>
    <property type="evidence" value="ECO:0007669"/>
    <property type="project" value="UniProtKB-SubCell"/>
</dbReference>
<dbReference type="InterPro" id="IPR036526">
    <property type="entry name" value="C-N_Hydrolase_sf"/>
</dbReference>
<keyword evidence="8 9" id="KW-0012">Acyltransferase</keyword>
<keyword evidence="5 9" id="KW-0812">Transmembrane</keyword>
<dbReference type="InterPro" id="IPR004563">
    <property type="entry name" value="Apolipo_AcylTrfase"/>
</dbReference>
<gene>
    <name evidence="9" type="primary">lnt</name>
    <name evidence="11" type="ORF">AU468_05440</name>
</gene>
<dbReference type="EMBL" id="LPWH01000054">
    <property type="protein sequence ID" value="POR03300.1"/>
    <property type="molecule type" value="Genomic_DNA"/>
</dbReference>
<dbReference type="NCBIfam" id="TIGR00546">
    <property type="entry name" value="lnt"/>
    <property type="match status" value="1"/>
</dbReference>
<evidence type="ECO:0000313" key="12">
    <source>
        <dbReference type="Proteomes" id="UP000237350"/>
    </source>
</evidence>
<accession>A0A2S4JUY3</accession>
<evidence type="ECO:0000313" key="11">
    <source>
        <dbReference type="EMBL" id="POR03300.1"/>
    </source>
</evidence>
<comment type="function">
    <text evidence="9">Catalyzes the phospholipid dependent N-acylation of the N-terminal cysteine of apolipoprotein, the last step in lipoprotein maturation.</text>
</comment>
<evidence type="ECO:0000256" key="5">
    <source>
        <dbReference type="ARBA" id="ARBA00022692"/>
    </source>
</evidence>
<keyword evidence="4 9" id="KW-0808">Transferase</keyword>
<feature type="domain" description="CN hydrolase" evidence="10">
    <location>
        <begin position="281"/>
        <end position="550"/>
    </location>
</feature>
<evidence type="ECO:0000256" key="9">
    <source>
        <dbReference type="HAMAP-Rule" id="MF_01148"/>
    </source>
</evidence>
<keyword evidence="3 9" id="KW-1003">Cell membrane</keyword>
<comment type="subcellular location">
    <subcellularLocation>
        <location evidence="1 9">Cell membrane</location>
        <topology evidence="1 9">Multi-pass membrane protein</topology>
    </subcellularLocation>
</comment>
<feature type="transmembrane region" description="Helical" evidence="9">
    <location>
        <begin position="46"/>
        <end position="66"/>
    </location>
</feature>
<dbReference type="PANTHER" id="PTHR38686">
    <property type="entry name" value="APOLIPOPROTEIN N-ACYLTRANSFERASE"/>
    <property type="match status" value="1"/>
</dbReference>
<evidence type="ECO:0000256" key="1">
    <source>
        <dbReference type="ARBA" id="ARBA00004651"/>
    </source>
</evidence>
<evidence type="ECO:0000256" key="2">
    <source>
        <dbReference type="ARBA" id="ARBA00010065"/>
    </source>
</evidence>
<dbReference type="EC" id="2.3.1.269" evidence="9"/>
<dbReference type="OrthoDB" id="9811121at2"/>
<sequence length="601" mass="65994">MARPGHGTSPGEAVHIFFRFRYSGGVNVLLILFSAGLLTLALPNELFVWGSPLLGLLALIPLFLALHRSRSRTRAALLGALFGAVSTAGANYWLAFFGEFSVWTLGGAMTGYAGYNFLLFSFLFDAIHRGTPLPRALPEERALAGEGALAGTSWYRPLHLAVIWTGYEFLKSVGFLGYPWGLIAYPLSLWNGLAQSAELAGPWGLSFLAAWTNAIGAELVLGYRGRSAEALRGRRSGTLSGLVTRPIQHHVIAAGTLFLVLAGFGHYRLATLGPDNHHRTLRILVVQQNIDSWQPGLFSEALLQAQDLTLEALRKHQRDSSEPLDFVLWSETALRRPYQEGDSFYDEVPRELPFRDFLRRLDLPLITGAPAPVGTDRKTGGDYRNSAILLSPEGTLLGSYGKQQLVPFAESIPFWHLPAVQGFFRTVVGLYGTWVPGDGSAPVEVPAGGTTIPAGFPICFEDAFGWVPREMVRGGAEILINLTNNSWSRQDSAQTQHYLAARLRTIELRTPLVRGTNSGLTAVINRRGEMTQAMPMFESSAGVFSVAVPPAEWTLYRTIGDLPGKLAVAWAALILLFRETFPRKKRRSLPRIGWKADRNDN</sequence>
<comment type="catalytic activity">
    <reaction evidence="9">
        <text>N-terminal S-1,2-diacyl-sn-glyceryl-L-cysteinyl-[lipoprotein] + a glycerophospholipid = N-acyl-S-1,2-diacyl-sn-glyceryl-L-cysteinyl-[lipoprotein] + a 2-acyl-sn-glycero-3-phospholipid + H(+)</text>
        <dbReference type="Rhea" id="RHEA:48228"/>
        <dbReference type="Rhea" id="RHEA-COMP:14681"/>
        <dbReference type="Rhea" id="RHEA-COMP:14684"/>
        <dbReference type="ChEBI" id="CHEBI:15378"/>
        <dbReference type="ChEBI" id="CHEBI:136912"/>
        <dbReference type="ChEBI" id="CHEBI:140656"/>
        <dbReference type="ChEBI" id="CHEBI:140657"/>
        <dbReference type="ChEBI" id="CHEBI:140660"/>
        <dbReference type="EC" id="2.3.1.269"/>
    </reaction>
</comment>
<feature type="transmembrane region" description="Helical" evidence="9">
    <location>
        <begin position="75"/>
        <end position="94"/>
    </location>
</feature>
<name>A0A2S4JUY3_9SPIO</name>
<evidence type="ECO:0000259" key="10">
    <source>
        <dbReference type="PROSITE" id="PS50263"/>
    </source>
</evidence>
<organism evidence="11 12">
    <name type="scientific">Alkalispirochaeta sphaeroplastigenens</name>
    <dbReference type="NCBI Taxonomy" id="1187066"/>
    <lineage>
        <taxon>Bacteria</taxon>
        <taxon>Pseudomonadati</taxon>
        <taxon>Spirochaetota</taxon>
        <taxon>Spirochaetia</taxon>
        <taxon>Spirochaetales</taxon>
        <taxon>Spirochaetaceae</taxon>
        <taxon>Alkalispirochaeta</taxon>
    </lineage>
</organism>
<dbReference type="PROSITE" id="PS50263">
    <property type="entry name" value="CN_HYDROLASE"/>
    <property type="match status" value="1"/>
</dbReference>
<evidence type="ECO:0000256" key="3">
    <source>
        <dbReference type="ARBA" id="ARBA00022475"/>
    </source>
</evidence>
<reference evidence="12" key="1">
    <citation type="submission" date="2015-12" db="EMBL/GenBank/DDBJ databases">
        <authorList>
            <person name="Lodha T.D."/>
            <person name="Chintalapati S."/>
            <person name="Chintalapati V.R."/>
            <person name="Sravanthi T."/>
        </authorList>
    </citation>
    <scope>NUCLEOTIDE SEQUENCE [LARGE SCALE GENOMIC DNA]</scope>
    <source>
        <strain evidence="12">JC133</strain>
    </source>
</reference>
<dbReference type="Proteomes" id="UP000237350">
    <property type="component" value="Unassembled WGS sequence"/>
</dbReference>
<dbReference type="GO" id="GO:0016410">
    <property type="term" value="F:N-acyltransferase activity"/>
    <property type="evidence" value="ECO:0007669"/>
    <property type="project" value="UniProtKB-UniRule"/>
</dbReference>
<keyword evidence="6 9" id="KW-1133">Transmembrane helix</keyword>
<dbReference type="InterPro" id="IPR003010">
    <property type="entry name" value="C-N_Hydrolase"/>
</dbReference>
<dbReference type="Gene3D" id="3.60.110.10">
    <property type="entry name" value="Carbon-nitrogen hydrolase"/>
    <property type="match status" value="1"/>
</dbReference>
<feature type="transmembrane region" description="Helical" evidence="9">
    <location>
        <begin position="100"/>
        <end position="124"/>
    </location>
</feature>
<dbReference type="Pfam" id="PF00795">
    <property type="entry name" value="CN_hydrolase"/>
    <property type="match status" value="1"/>
</dbReference>
<keyword evidence="12" id="KW-1185">Reference proteome</keyword>
<evidence type="ECO:0000256" key="6">
    <source>
        <dbReference type="ARBA" id="ARBA00022989"/>
    </source>
</evidence>
<dbReference type="InterPro" id="IPR045378">
    <property type="entry name" value="LNT_N"/>
</dbReference>
<protein>
    <recommendedName>
        <fullName evidence="9">Apolipoprotein N-acyltransferase</fullName>
        <shortName evidence="9">ALP N-acyltransferase</shortName>
        <ecNumber evidence="9">2.3.1.269</ecNumber>
    </recommendedName>
</protein>
<comment type="pathway">
    <text evidence="9">Protein modification; lipoprotein biosynthesis (N-acyl transfer).</text>
</comment>
<evidence type="ECO:0000256" key="4">
    <source>
        <dbReference type="ARBA" id="ARBA00022679"/>
    </source>
</evidence>
<dbReference type="GO" id="GO:0042158">
    <property type="term" value="P:lipoprotein biosynthetic process"/>
    <property type="evidence" value="ECO:0007669"/>
    <property type="project" value="UniProtKB-UniRule"/>
</dbReference>
<dbReference type="AlphaFoldDB" id="A0A2S4JUY3"/>
<feature type="transmembrane region" description="Helical" evidence="9">
    <location>
        <begin position="20"/>
        <end position="40"/>
    </location>
</feature>
<dbReference type="UniPathway" id="UPA00666"/>
<comment type="caution">
    <text evidence="9">Lacks conserved residue(s) required for the propagation of feature annotation.</text>
</comment>
<comment type="similarity">
    <text evidence="2 9">Belongs to the CN hydrolase family. Apolipoprotein N-acyltransferase subfamily.</text>
</comment>
<dbReference type="HAMAP" id="MF_01148">
    <property type="entry name" value="Lnt"/>
    <property type="match status" value="1"/>
</dbReference>
<dbReference type="CDD" id="cd07571">
    <property type="entry name" value="ALP_N-acyl_transferase"/>
    <property type="match status" value="1"/>
</dbReference>
<dbReference type="PANTHER" id="PTHR38686:SF1">
    <property type="entry name" value="APOLIPOPROTEIN N-ACYLTRANSFERASE"/>
    <property type="match status" value="1"/>
</dbReference>
<dbReference type="Pfam" id="PF20154">
    <property type="entry name" value="LNT_N"/>
    <property type="match status" value="1"/>
</dbReference>
<comment type="caution">
    <text evidence="11">The sequence shown here is derived from an EMBL/GenBank/DDBJ whole genome shotgun (WGS) entry which is preliminary data.</text>
</comment>
<keyword evidence="7 9" id="KW-0472">Membrane</keyword>
<evidence type="ECO:0000256" key="8">
    <source>
        <dbReference type="ARBA" id="ARBA00023315"/>
    </source>
</evidence>